<evidence type="ECO:0000313" key="1">
    <source>
        <dbReference type="EMBL" id="ORO32833.1"/>
    </source>
</evidence>
<sequence>MYLLDSNIYINFYDRYYKMNYFPTFWSTLPSILNSNVKIAEVILDENYQDPSFKEWLAQNYSPSLINHKEYSSEWGQVLAHVKSCGFYKDSALFSGRGWANEKIADAWLIAIAKKLNLTIVTDEARNVNLNLINPSKNAKIPDVCDQLGIRCINMNQFFDEVSLRI</sequence>
<proteinExistence type="predicted"/>
<dbReference type="Pfam" id="PF14367">
    <property type="entry name" value="DUF4411"/>
    <property type="match status" value="1"/>
</dbReference>
<dbReference type="InterPro" id="IPR029060">
    <property type="entry name" value="PIN-like_dom_sf"/>
</dbReference>
<organism evidence="1 2">
    <name type="scientific">Streptococcus oralis subsp. tigurinus</name>
    <dbReference type="NCBI Taxonomy" id="1077464"/>
    <lineage>
        <taxon>Bacteria</taxon>
        <taxon>Bacillati</taxon>
        <taxon>Bacillota</taxon>
        <taxon>Bacilli</taxon>
        <taxon>Lactobacillales</taxon>
        <taxon>Streptococcaceae</taxon>
        <taxon>Streptococcus</taxon>
    </lineage>
</organism>
<dbReference type="EMBL" id="NCUA01000007">
    <property type="protein sequence ID" value="ORO32833.1"/>
    <property type="molecule type" value="Genomic_DNA"/>
</dbReference>
<accession>A0AAX0N429</accession>
<dbReference type="SUPFAM" id="SSF88723">
    <property type="entry name" value="PIN domain-like"/>
    <property type="match status" value="1"/>
</dbReference>
<dbReference type="PIRSF" id="PIRSF008505">
    <property type="entry name" value="UCP008505"/>
    <property type="match status" value="1"/>
</dbReference>
<dbReference type="InterPro" id="IPR016541">
    <property type="entry name" value="UCP008505"/>
</dbReference>
<gene>
    <name evidence="1" type="ORF">B7731_07175</name>
</gene>
<dbReference type="RefSeq" id="WP_060970424.1">
    <property type="nucleotide sequence ID" value="NZ_NCUA01000007.1"/>
</dbReference>
<comment type="caution">
    <text evidence="1">The sequence shown here is derived from an EMBL/GenBank/DDBJ whole genome shotgun (WGS) entry which is preliminary data.</text>
</comment>
<evidence type="ECO:0008006" key="3">
    <source>
        <dbReference type="Google" id="ProtNLM"/>
    </source>
</evidence>
<dbReference type="AlphaFoldDB" id="A0AAX0N429"/>
<name>A0AAX0N429_STROR</name>
<protein>
    <recommendedName>
        <fullName evidence="3">DUF4411 domain-containing protein</fullName>
    </recommendedName>
</protein>
<reference evidence="1 2" key="1">
    <citation type="journal article" date="2016" name="Eur. J. Clin. Microbiol. Infect. Dis.">
        <title>Whole genome sequencing as a tool for phylogenetic analysis of clinical strains of Mitis group streptococci.</title>
        <authorList>
            <person name="Rasmussen L.H."/>
            <person name="Dargis R."/>
            <person name="Hojholt K."/>
            <person name="Christensen J.J."/>
            <person name="Skovgaard O."/>
            <person name="Justesen U.S."/>
            <person name="Rosenvinge F.S."/>
            <person name="Moser C."/>
            <person name="Lukjancenko O."/>
            <person name="Rasmussen S."/>
            <person name="Nielsen X.C."/>
        </authorList>
    </citation>
    <scope>NUCLEOTIDE SEQUENCE [LARGE SCALE GENOMIC DNA]</scope>
    <source>
        <strain evidence="1 2">RH_49702_11</strain>
    </source>
</reference>
<evidence type="ECO:0000313" key="2">
    <source>
        <dbReference type="Proteomes" id="UP000193657"/>
    </source>
</evidence>
<dbReference type="Proteomes" id="UP000193657">
    <property type="component" value="Unassembled WGS sequence"/>
</dbReference>